<dbReference type="GO" id="GO:0061630">
    <property type="term" value="F:ubiquitin protein ligase activity"/>
    <property type="evidence" value="ECO:0007669"/>
    <property type="project" value="UniProtKB-UniRule"/>
</dbReference>
<evidence type="ECO:0000256" key="11">
    <source>
        <dbReference type="ARBA" id="ARBA00022786"/>
    </source>
</evidence>
<evidence type="ECO:0000256" key="16">
    <source>
        <dbReference type="PROSITE-ProRule" id="PRU00175"/>
    </source>
</evidence>
<dbReference type="PANTHER" id="PTHR14134:SF2">
    <property type="entry name" value="E3 UBIQUITIN-PROTEIN LIGASE RAD18"/>
    <property type="match status" value="1"/>
</dbReference>
<evidence type="ECO:0000256" key="17">
    <source>
        <dbReference type="RuleBase" id="RU368093"/>
    </source>
</evidence>
<feature type="domain" description="RING-type" evidence="19">
    <location>
        <begin position="31"/>
        <end position="68"/>
    </location>
</feature>
<proteinExistence type="inferred from homology"/>
<comment type="pathway">
    <text evidence="3 17">Protein modification; protein ubiquitination.</text>
</comment>
<dbReference type="GO" id="GO:0097505">
    <property type="term" value="C:Rad6-Rad18 complex"/>
    <property type="evidence" value="ECO:0007669"/>
    <property type="project" value="TreeGrafter"/>
</dbReference>
<dbReference type="InterPro" id="IPR013083">
    <property type="entry name" value="Znf_RING/FYVE/PHD"/>
</dbReference>
<keyword evidence="7 17" id="KW-0808">Transferase</keyword>
<dbReference type="UniPathway" id="UPA00143"/>
<dbReference type="FunFam" id="3.30.40.10:FF:000172">
    <property type="entry name" value="E3 ubiquitin-protein ligase RAD18"/>
    <property type="match status" value="1"/>
</dbReference>
<keyword evidence="9 17" id="KW-0227">DNA damage</keyword>
<comment type="catalytic activity">
    <reaction evidence="1 17">
        <text>S-ubiquitinyl-[E2 ubiquitin-conjugating enzyme]-L-cysteine + [acceptor protein]-L-lysine = [E2 ubiquitin-conjugating enzyme]-L-cysteine + N(6)-ubiquitinyl-[acceptor protein]-L-lysine.</text>
        <dbReference type="EC" id="2.3.2.27"/>
    </reaction>
</comment>
<dbReference type="GO" id="GO:0003697">
    <property type="term" value="F:single-stranded DNA binding"/>
    <property type="evidence" value="ECO:0007669"/>
    <property type="project" value="UniProtKB-UniRule"/>
</dbReference>
<keyword evidence="10 16" id="KW-0863">Zinc-finger</keyword>
<feature type="coiled-coil region" evidence="18">
    <location>
        <begin position="426"/>
        <end position="481"/>
    </location>
</feature>
<evidence type="ECO:0000256" key="2">
    <source>
        <dbReference type="ARBA" id="ARBA00004123"/>
    </source>
</evidence>
<evidence type="ECO:0000256" key="8">
    <source>
        <dbReference type="ARBA" id="ARBA00022723"/>
    </source>
</evidence>
<dbReference type="AlphaFoldDB" id="A0A376B603"/>
<dbReference type="PROSITE" id="PS50089">
    <property type="entry name" value="ZF_RING_2"/>
    <property type="match status" value="1"/>
</dbReference>
<dbReference type="InterPro" id="IPR003034">
    <property type="entry name" value="SAP_dom"/>
</dbReference>
<evidence type="ECO:0000256" key="5">
    <source>
        <dbReference type="ARBA" id="ARBA00012483"/>
    </source>
</evidence>
<keyword evidence="18" id="KW-0175">Coiled coil</keyword>
<evidence type="ECO:0000256" key="7">
    <source>
        <dbReference type="ARBA" id="ARBA00022679"/>
    </source>
</evidence>
<reference evidence="22" key="1">
    <citation type="submission" date="2018-06" db="EMBL/GenBank/DDBJ databases">
        <authorList>
            <person name="Guldener U."/>
        </authorList>
    </citation>
    <scope>NUCLEOTIDE SEQUENCE [LARGE SCALE GENOMIC DNA]</scope>
    <source>
        <strain evidence="22">UTAD17</strain>
    </source>
</reference>
<evidence type="ECO:0000256" key="6">
    <source>
        <dbReference type="ARBA" id="ARBA00015551"/>
    </source>
</evidence>
<dbReference type="InterPro" id="IPR017907">
    <property type="entry name" value="Znf_RING_CS"/>
</dbReference>
<dbReference type="SMART" id="SM00184">
    <property type="entry name" value="RING"/>
    <property type="match status" value="1"/>
</dbReference>
<evidence type="ECO:0000259" key="19">
    <source>
        <dbReference type="PROSITE" id="PS50089"/>
    </source>
</evidence>
<dbReference type="EMBL" id="UFAJ01000247">
    <property type="protein sequence ID" value="SSD59989.1"/>
    <property type="molecule type" value="Genomic_DNA"/>
</dbReference>
<dbReference type="EC" id="2.3.2.27" evidence="5 17"/>
<evidence type="ECO:0000256" key="18">
    <source>
        <dbReference type="SAM" id="Coils"/>
    </source>
</evidence>
<dbReference type="NCBIfam" id="TIGR00599">
    <property type="entry name" value="rad18"/>
    <property type="match status" value="1"/>
</dbReference>
<gene>
    <name evidence="21" type="ORF">SCODWIG_01750</name>
</gene>
<dbReference type="Gene3D" id="3.30.40.10">
    <property type="entry name" value="Zinc/RING finger domain, C3HC4 (zinc finger)"/>
    <property type="match status" value="1"/>
</dbReference>
<keyword evidence="11 17" id="KW-0833">Ubl conjugation pathway</keyword>
<dbReference type="PANTHER" id="PTHR14134">
    <property type="entry name" value="E3 UBIQUITIN-PROTEIN LIGASE RAD18"/>
    <property type="match status" value="1"/>
</dbReference>
<keyword evidence="13 17" id="KW-0238">DNA-binding</keyword>
<evidence type="ECO:0000256" key="3">
    <source>
        <dbReference type="ARBA" id="ARBA00004906"/>
    </source>
</evidence>
<protein>
    <recommendedName>
        <fullName evidence="6 17">Postreplication repair E3 ubiquitin-protein ligase RAD18</fullName>
        <ecNumber evidence="5 17">2.3.2.27</ecNumber>
    </recommendedName>
    <alternativeName>
        <fullName evidence="17">RING-type E3 ubiquitin transferase RAD18</fullName>
    </alternativeName>
</protein>
<evidence type="ECO:0000256" key="4">
    <source>
        <dbReference type="ARBA" id="ARBA00009506"/>
    </source>
</evidence>
<keyword evidence="12 17" id="KW-0862">Zinc</keyword>
<keyword evidence="8 17" id="KW-0479">Metal-binding</keyword>
<evidence type="ECO:0000256" key="13">
    <source>
        <dbReference type="ARBA" id="ARBA00023125"/>
    </source>
</evidence>
<accession>A0A376B603</accession>
<dbReference type="PROSITE" id="PS00518">
    <property type="entry name" value="ZF_RING_1"/>
    <property type="match status" value="1"/>
</dbReference>
<dbReference type="InterPro" id="IPR001841">
    <property type="entry name" value="Znf_RING"/>
</dbReference>
<evidence type="ECO:0000313" key="22">
    <source>
        <dbReference type="Proteomes" id="UP000262825"/>
    </source>
</evidence>
<dbReference type="SUPFAM" id="SSF57850">
    <property type="entry name" value="RING/U-box"/>
    <property type="match status" value="1"/>
</dbReference>
<dbReference type="GO" id="GO:0005634">
    <property type="term" value="C:nucleus"/>
    <property type="evidence" value="ECO:0007669"/>
    <property type="project" value="UniProtKB-SubCell"/>
</dbReference>
<keyword evidence="22" id="KW-1185">Reference proteome</keyword>
<evidence type="ECO:0000256" key="12">
    <source>
        <dbReference type="ARBA" id="ARBA00022833"/>
    </source>
</evidence>
<comment type="function">
    <text evidence="17">E3 RING-finger protein, member of the UBC2/RAD6 epistasis group. Associates to the E2 ubiquitin conjugating enzyme UBC2/RAD6 to form the UBC2-RAD18 ubiquitin ligase complex involved in postreplicative repair (PRR) of damaged DNA.</text>
</comment>
<dbReference type="Proteomes" id="UP000262825">
    <property type="component" value="Unassembled WGS sequence"/>
</dbReference>
<evidence type="ECO:0000313" key="21">
    <source>
        <dbReference type="EMBL" id="SSD59989.1"/>
    </source>
</evidence>
<dbReference type="GO" id="GO:0008270">
    <property type="term" value="F:zinc ion binding"/>
    <property type="evidence" value="ECO:0007669"/>
    <property type="project" value="UniProtKB-KW"/>
</dbReference>
<evidence type="ECO:0000256" key="9">
    <source>
        <dbReference type="ARBA" id="ARBA00022763"/>
    </source>
</evidence>
<keyword evidence="15 17" id="KW-0539">Nucleus</keyword>
<dbReference type="VEuPathDB" id="FungiDB:SCODWIG_01750"/>
<comment type="subunit">
    <text evidence="17">Interacts with E2 UBC2, forming a complex with ubiquitin ligase activity.</text>
</comment>
<dbReference type="GO" id="GO:0006301">
    <property type="term" value="P:DNA damage tolerance"/>
    <property type="evidence" value="ECO:0007669"/>
    <property type="project" value="InterPro"/>
</dbReference>
<evidence type="ECO:0000256" key="15">
    <source>
        <dbReference type="ARBA" id="ARBA00023242"/>
    </source>
</evidence>
<evidence type="ECO:0000259" key="20">
    <source>
        <dbReference type="PROSITE" id="PS50800"/>
    </source>
</evidence>
<comment type="subcellular location">
    <subcellularLocation>
        <location evidence="2 17">Nucleus</location>
    </subcellularLocation>
</comment>
<keyword evidence="14 17" id="KW-0234">DNA repair</keyword>
<comment type="similarity">
    <text evidence="4 17">Belongs to the RAD18 family.</text>
</comment>
<evidence type="ECO:0000256" key="14">
    <source>
        <dbReference type="ARBA" id="ARBA00023204"/>
    </source>
</evidence>
<organism evidence="21 22">
    <name type="scientific">Saccharomycodes ludwigii</name>
    <dbReference type="NCBI Taxonomy" id="36035"/>
    <lineage>
        <taxon>Eukaryota</taxon>
        <taxon>Fungi</taxon>
        <taxon>Dikarya</taxon>
        <taxon>Ascomycota</taxon>
        <taxon>Saccharomycotina</taxon>
        <taxon>Saccharomycetes</taxon>
        <taxon>Saccharomycodales</taxon>
        <taxon>Saccharomycodaceae</taxon>
        <taxon>Saccharomycodes</taxon>
    </lineage>
</organism>
<evidence type="ECO:0000256" key="10">
    <source>
        <dbReference type="ARBA" id="ARBA00022771"/>
    </source>
</evidence>
<sequence>MEKKLQKLKDPSDFVQTNVPEIKDLDSLLRCHICKDFLSIPVLTPCSHSFCSLCIRQYLNVSGNCPLCLNELQESMLRSEFLLGELVNCYTKKVRQKLLDNLMPGNDDTILKNNIIDLDSQSPQYITKKRKTSALVNNNSYPKNGILSMFKTKKEHKFLPSNNLGDINNKDITSGKSQCPICSVVYPIDYLQTTHIDECLLHPKMKTTREIIEDDKEEVKTNTFFKDDDVTIDKAKSNGPTSNVIATSQNETTPNVETPFLNKYLDSAITTTCLNDQNRKKKLGKLDVLNISTAALKSKLLDLKLPTHGSRQQLINRYNYYELLWNSNYIDSLQPTTEQDLKMKLLNWEKTHNLGVGDGNNNHSSVTMSTNNSNNSIPTHEHSIFSILQNKRGIIDIKSKKFSRKDWAIKNATAYRELIKEAKSSMLTANEKRREAVSELNEERSELKGKYPNAQVNLLCKNNKNDTHQELEHLLSSSEEEE</sequence>
<feature type="domain" description="SAP" evidence="20">
    <location>
        <begin position="288"/>
        <end position="322"/>
    </location>
</feature>
<evidence type="ECO:0000256" key="1">
    <source>
        <dbReference type="ARBA" id="ARBA00000900"/>
    </source>
</evidence>
<dbReference type="GO" id="GO:0006281">
    <property type="term" value="P:DNA repair"/>
    <property type="evidence" value="ECO:0007669"/>
    <property type="project" value="UniProtKB-KW"/>
</dbReference>
<name>A0A376B603_9ASCO</name>
<dbReference type="PROSITE" id="PS50800">
    <property type="entry name" value="SAP"/>
    <property type="match status" value="1"/>
</dbReference>
<dbReference type="InterPro" id="IPR004580">
    <property type="entry name" value="Rad18_fungi"/>
</dbReference>
<dbReference type="InterPro" id="IPR039577">
    <property type="entry name" value="Rad18"/>
</dbReference>
<dbReference type="Pfam" id="PF13923">
    <property type="entry name" value="zf-C3HC4_2"/>
    <property type="match status" value="1"/>
</dbReference>
<dbReference type="GO" id="GO:0006513">
    <property type="term" value="P:protein monoubiquitination"/>
    <property type="evidence" value="ECO:0007669"/>
    <property type="project" value="InterPro"/>
</dbReference>